<reference evidence="7" key="1">
    <citation type="submission" date="2025-08" db="UniProtKB">
        <authorList>
            <consortium name="RefSeq"/>
        </authorList>
    </citation>
    <scope>IDENTIFICATION</scope>
</reference>
<comment type="similarity">
    <text evidence="1">Belongs to the shugoshin family.</text>
</comment>
<dbReference type="InterPro" id="IPR011515">
    <property type="entry name" value="Shugoshin_C"/>
</dbReference>
<evidence type="ECO:0000256" key="1">
    <source>
        <dbReference type="ARBA" id="ARBA00010845"/>
    </source>
</evidence>
<protein>
    <submittedName>
        <fullName evidence="7">Shugoshin-1-like isoform X11</fullName>
    </submittedName>
</protein>
<feature type="domain" description="Shugoshin C-terminal" evidence="5">
    <location>
        <begin position="342"/>
        <end position="365"/>
    </location>
</feature>
<evidence type="ECO:0000256" key="3">
    <source>
        <dbReference type="SAM" id="Coils"/>
    </source>
</evidence>
<organism evidence="6 7">
    <name type="scientific">Populus euphratica</name>
    <name type="common">Euphrates poplar</name>
    <dbReference type="NCBI Taxonomy" id="75702"/>
    <lineage>
        <taxon>Eukaryota</taxon>
        <taxon>Viridiplantae</taxon>
        <taxon>Streptophyta</taxon>
        <taxon>Embryophyta</taxon>
        <taxon>Tracheophyta</taxon>
        <taxon>Spermatophyta</taxon>
        <taxon>Magnoliopsida</taxon>
        <taxon>eudicotyledons</taxon>
        <taxon>Gunneridae</taxon>
        <taxon>Pentapetalae</taxon>
        <taxon>rosids</taxon>
        <taxon>fabids</taxon>
        <taxon>Malpighiales</taxon>
        <taxon>Salicaceae</taxon>
        <taxon>Saliceae</taxon>
        <taxon>Populus</taxon>
    </lineage>
</organism>
<dbReference type="Pfam" id="PF07557">
    <property type="entry name" value="Shugoshin_C"/>
    <property type="match status" value="1"/>
</dbReference>
<evidence type="ECO:0000313" key="7">
    <source>
        <dbReference type="RefSeq" id="XP_011031634.1"/>
    </source>
</evidence>
<evidence type="ECO:0000259" key="5">
    <source>
        <dbReference type="Pfam" id="PF07557"/>
    </source>
</evidence>
<dbReference type="GO" id="GO:0005634">
    <property type="term" value="C:nucleus"/>
    <property type="evidence" value="ECO:0007669"/>
    <property type="project" value="InterPro"/>
</dbReference>
<dbReference type="GO" id="GO:0034090">
    <property type="term" value="P:maintenance of meiotic sister chromatid cohesion"/>
    <property type="evidence" value="ECO:0007669"/>
    <property type="project" value="InterPro"/>
</dbReference>
<dbReference type="Proteomes" id="UP000694918">
    <property type="component" value="Unplaced"/>
</dbReference>
<accession>A0AAJ6XUL8</accession>
<feature type="coiled-coil region" evidence="3">
    <location>
        <begin position="97"/>
        <end position="131"/>
    </location>
</feature>
<feature type="region of interest" description="Disordered" evidence="4">
    <location>
        <begin position="181"/>
        <end position="270"/>
    </location>
</feature>
<dbReference type="InterPro" id="IPR044693">
    <property type="entry name" value="SGO_plant"/>
</dbReference>
<gene>
    <name evidence="7" type="primary">LOC105130702</name>
</gene>
<dbReference type="GO" id="GO:0045144">
    <property type="term" value="P:meiotic sister chromatid segregation"/>
    <property type="evidence" value="ECO:0007669"/>
    <property type="project" value="InterPro"/>
</dbReference>
<dbReference type="RefSeq" id="XP_011031634.1">
    <property type="nucleotide sequence ID" value="XM_011033332.1"/>
</dbReference>
<feature type="region of interest" description="Disordered" evidence="4">
    <location>
        <begin position="317"/>
        <end position="349"/>
    </location>
</feature>
<evidence type="ECO:0000256" key="2">
    <source>
        <dbReference type="ARBA" id="ARBA00022829"/>
    </source>
</evidence>
<evidence type="ECO:0000256" key="4">
    <source>
        <dbReference type="SAM" id="MobiDB-lite"/>
    </source>
</evidence>
<dbReference type="GO" id="GO:0000775">
    <property type="term" value="C:chromosome, centromeric region"/>
    <property type="evidence" value="ECO:0007669"/>
    <property type="project" value="InterPro"/>
</dbReference>
<dbReference type="AlphaFoldDB" id="A0AAJ6XUL8"/>
<dbReference type="PANTHER" id="PTHR34373">
    <property type="entry name" value="SHUGOSHIN 2"/>
    <property type="match status" value="1"/>
</dbReference>
<keyword evidence="6" id="KW-1185">Reference proteome</keyword>
<evidence type="ECO:0000313" key="6">
    <source>
        <dbReference type="Proteomes" id="UP000694918"/>
    </source>
</evidence>
<proteinExistence type="inferred from homology"/>
<name>A0AAJ6XUL8_POPEU</name>
<dbReference type="GeneID" id="105130702"/>
<feature type="compositionally biased region" description="Polar residues" evidence="4">
    <location>
        <begin position="206"/>
        <end position="220"/>
    </location>
</feature>
<keyword evidence="3" id="KW-0175">Coiled coil</keyword>
<sequence length="378" mass="42890">MEGILVLDSENINVAGNKIKGEKLRKGSMIGIAPRRTLADISNFPVSRKTLAEVSSFSQRNQDGKSQSVVVGEDYIEKLQREIMTLTKIVVDRNKIIELSAIELQKLRIRFQQLQQQNQQLAQTNSQMLAELNAGKDKLKVFQHELGCKSGLLDAINLELKEKAKKVRCQIKRNEVETIKGDGAEQLSQPEEENKPCNPKGKRKANVQSLETRPVQPQTKENADKKRQSARFKSGEEEPTENNVDTKRFKSEEQLNEKNDDKRSRTCRRKESIRIKSEAQIEEPTEDLFQTDDAKFHVPAIHGDPVHESCPTLSAPSVKIKSETGNGALRFETQEPRRTSLRPSCRAAEKVQSYKEIPLNVKMRRNTEEHHLPTAIHG</sequence>
<keyword evidence="2" id="KW-0159">Chromosome partition</keyword>
<feature type="compositionally biased region" description="Basic and acidic residues" evidence="4">
    <location>
        <begin position="244"/>
        <end position="270"/>
    </location>
</feature>
<dbReference type="PANTHER" id="PTHR34373:SF9">
    <property type="entry name" value="SHUGOSHIN 2"/>
    <property type="match status" value="1"/>
</dbReference>